<evidence type="ECO:0000313" key="1">
    <source>
        <dbReference type="EMBL" id="QHT32437.1"/>
    </source>
</evidence>
<reference evidence="1" key="1">
    <citation type="journal article" date="2020" name="Nature">
        <title>Giant virus diversity and host interactions through global metagenomics.</title>
        <authorList>
            <person name="Schulz F."/>
            <person name="Roux S."/>
            <person name="Paez-Espino D."/>
            <person name="Jungbluth S."/>
            <person name="Walsh D.A."/>
            <person name="Denef V.J."/>
            <person name="McMahon K.D."/>
            <person name="Konstantinidis K.T."/>
            <person name="Eloe-Fadrosh E.A."/>
            <person name="Kyrpides N.C."/>
            <person name="Woyke T."/>
        </authorList>
    </citation>
    <scope>NUCLEOTIDE SEQUENCE</scope>
    <source>
        <strain evidence="1">GVMAG-M-3300009159-65</strain>
    </source>
</reference>
<name>A0A6C0ETQ5_9ZZZZ</name>
<protein>
    <submittedName>
        <fullName evidence="1">Uncharacterized protein</fullName>
    </submittedName>
</protein>
<accession>A0A6C0ETQ5</accession>
<dbReference type="AlphaFoldDB" id="A0A6C0ETQ5"/>
<sequence>MSYNIPRLINNLIYDMNNRDEQTFINSNDVHEIPRTNTIKIYSKDNNEFVLLNDQGVESVIGNGGGGVPKGDMFGPNGSNDNNVAFFDGITGKLLKNNNDVKYQTGFLIAPDLETSYTFSLNDDLKKIENITSGGIDITNINGKIKTTDIEVRNIYDTTGSILIALDETSVNIGCTELNFNGVQIATIDDIPPVIPRIEILEQKTQYITTDGVIKTTSISTDKIYDYNNNISIDIDPTTVNVVAPYLKFNDNNVIYQNYPTSINALSFIKTNGTNIQYLMANGSTLTASANSGNSNYYLYNNSTVLTTTPSNGNVNYNSSSQSTATIIYISHRTRDNIDIEVFFKQLSSLTDVYIQDQETSLNYIQYNITGTPVITPEFQVAINVIATTGAGTGLTSFGNGHNILVSFFTNTLEVDTRISNLESKTQYQLSSGGNTFFSGTLIANFVKTLGGLSTEFLKANGTLDSNTYATTAITNALTTRTQNLESKTTFMTNSSIAGTNISGTLNVNDIRTTQIGDTGGDGVYITFNTLDIKLYSTTLTYNDDNIITANYLGTLNITGLMQASGYIIPDEPIGFLKSDGSNDTTTATNITTLGTKTQNIVSSSLNQTQFGGNINVFTLKLSQISDGLSNSKIDFTNTNMTITTPSLIITAPTTTFSGSIVKSGGTLDQFLKANGSVDDNNYTNTQYIQNVSPSILVNSSIEAFMNGTGLSSNNMSMTWNDALNYSRKIEISGTISHLASTVLTIRFRISGGTVIMAHNIILQGNAVSAVSFTLNIIYTCKLTNQYTYTSSYNEAGSISQASHILDASTACLFGNFSKLITAQWATASSQNSLAITQMIVTNNYVG</sequence>
<organism evidence="1">
    <name type="scientific">viral metagenome</name>
    <dbReference type="NCBI Taxonomy" id="1070528"/>
    <lineage>
        <taxon>unclassified sequences</taxon>
        <taxon>metagenomes</taxon>
        <taxon>organismal metagenomes</taxon>
    </lineage>
</organism>
<proteinExistence type="predicted"/>
<dbReference type="EMBL" id="MN738940">
    <property type="protein sequence ID" value="QHT32437.1"/>
    <property type="molecule type" value="Genomic_DNA"/>
</dbReference>